<comment type="subcellular location">
    <subcellularLocation>
        <location evidence="1">Cell membrane</location>
        <topology evidence="1">Single-pass membrane protein</topology>
    </subcellularLocation>
    <subcellularLocation>
        <location evidence="2">Cell surface</location>
    </subcellularLocation>
</comment>
<comment type="similarity">
    <text evidence="9 10">Belongs to the ComGC family.</text>
</comment>
<feature type="chain" id="PRO_5035510498" description="ComG operon protein 3" evidence="11">
    <location>
        <begin position="10"/>
        <end position="108"/>
    </location>
</feature>
<keyword evidence="4 11" id="KW-0488">Methylation</keyword>
<keyword evidence="13" id="KW-1185">Reference proteome</keyword>
<feature type="transmembrane region" description="Helical" evidence="10">
    <location>
        <begin position="12"/>
        <end position="30"/>
    </location>
</feature>
<dbReference type="Pfam" id="PF07963">
    <property type="entry name" value="N_methyl"/>
    <property type="match status" value="1"/>
</dbReference>
<dbReference type="GO" id="GO:0015627">
    <property type="term" value="C:type II protein secretion system complex"/>
    <property type="evidence" value="ECO:0007669"/>
    <property type="project" value="InterPro"/>
</dbReference>
<gene>
    <name evidence="12" type="ORF">FPQ13_01050</name>
</gene>
<keyword evidence="5 10" id="KW-0812">Transmembrane</keyword>
<feature type="propeptide" id="PRO_5035510499" evidence="11">
    <location>
        <begin position="1"/>
        <end position="9"/>
    </location>
</feature>
<dbReference type="InterPro" id="IPR016940">
    <property type="entry name" value="ComGC"/>
</dbReference>
<evidence type="ECO:0000313" key="13">
    <source>
        <dbReference type="Proteomes" id="UP000316425"/>
    </source>
</evidence>
<dbReference type="Proteomes" id="UP000316425">
    <property type="component" value="Unassembled WGS sequence"/>
</dbReference>
<dbReference type="GO" id="GO:0009986">
    <property type="term" value="C:cell surface"/>
    <property type="evidence" value="ECO:0007669"/>
    <property type="project" value="UniProtKB-SubCell"/>
</dbReference>
<dbReference type="PRINTS" id="PR00813">
    <property type="entry name" value="BCTERIALGSPG"/>
</dbReference>
<accession>A0A556PTJ2</accession>
<evidence type="ECO:0000256" key="2">
    <source>
        <dbReference type="ARBA" id="ARBA00004241"/>
    </source>
</evidence>
<dbReference type="EMBL" id="VMHE01000001">
    <property type="protein sequence ID" value="TSJ67688.1"/>
    <property type="molecule type" value="Genomic_DNA"/>
</dbReference>
<reference evidence="12 13" key="1">
    <citation type="submission" date="2019-07" db="EMBL/GenBank/DDBJ databases">
        <title>Allobacillus sp. nov. SKP isolated from shrimp paste of Euphausiacea.</title>
        <authorList>
            <person name="Kanchanasin P."/>
            <person name="Tanasupawat S."/>
            <person name="Shi W."/>
            <person name="Wu L."/>
            <person name="Ma J."/>
        </authorList>
    </citation>
    <scope>NUCLEOTIDE SEQUENCE [LARGE SCALE GENOMIC DNA]</scope>
    <source>
        <strain evidence="12 13">SKP4-8</strain>
    </source>
</reference>
<dbReference type="OrthoDB" id="1798043at2"/>
<sequence length="108" mass="11783">MKNIFNQKGFTLIEMLIVLLIISVLILITVPNLTKHNDTVDDKGCEAYKKIVSSQVQLYKLENQKFPTIDQLVDGAYIEQPACPNGSHLSINTTTGEVTEVSGASSGS</sequence>
<dbReference type="InterPro" id="IPR012902">
    <property type="entry name" value="N_methyl_site"/>
</dbReference>
<evidence type="ECO:0000256" key="8">
    <source>
        <dbReference type="ARBA" id="ARBA00023287"/>
    </source>
</evidence>
<dbReference type="SUPFAM" id="SSF54523">
    <property type="entry name" value="Pili subunits"/>
    <property type="match status" value="1"/>
</dbReference>
<dbReference type="PROSITE" id="PS00409">
    <property type="entry name" value="PROKAR_NTER_METHYL"/>
    <property type="match status" value="1"/>
</dbReference>
<evidence type="ECO:0000256" key="4">
    <source>
        <dbReference type="ARBA" id="ARBA00022481"/>
    </source>
</evidence>
<evidence type="ECO:0000256" key="1">
    <source>
        <dbReference type="ARBA" id="ARBA00004162"/>
    </source>
</evidence>
<dbReference type="GO" id="GO:0030420">
    <property type="term" value="P:establishment of competence for transformation"/>
    <property type="evidence" value="ECO:0007669"/>
    <property type="project" value="UniProtKB-UniRule"/>
</dbReference>
<keyword evidence="3 10" id="KW-1003">Cell membrane</keyword>
<keyword evidence="10" id="KW-0813">Transport</keyword>
<dbReference type="RefSeq" id="WP_144087447.1">
    <property type="nucleotide sequence ID" value="NZ_VMHE01000001.1"/>
</dbReference>
<feature type="modified residue" description="N-methylphenylalanine" evidence="11">
    <location>
        <position position="10"/>
    </location>
</feature>
<dbReference type="NCBIfam" id="NF040999">
    <property type="entry name" value="pilin_ComGC"/>
    <property type="match status" value="1"/>
</dbReference>
<evidence type="ECO:0000256" key="3">
    <source>
        <dbReference type="ARBA" id="ARBA00022475"/>
    </source>
</evidence>
<dbReference type="InterPro" id="IPR000983">
    <property type="entry name" value="Bac_GSPG_pilin"/>
</dbReference>
<evidence type="ECO:0000256" key="11">
    <source>
        <dbReference type="PIRSR" id="PIRSR029928-50"/>
    </source>
</evidence>
<protein>
    <recommendedName>
        <fullName evidence="10">ComG operon protein 3</fullName>
    </recommendedName>
</protein>
<dbReference type="GO" id="GO:0015628">
    <property type="term" value="P:protein secretion by the type II secretion system"/>
    <property type="evidence" value="ECO:0007669"/>
    <property type="project" value="InterPro"/>
</dbReference>
<comment type="subunit">
    <text evidence="10">Homodimer.</text>
</comment>
<evidence type="ECO:0000256" key="9">
    <source>
        <dbReference type="ARBA" id="ARBA00043982"/>
    </source>
</evidence>
<evidence type="ECO:0000256" key="10">
    <source>
        <dbReference type="PIRNR" id="PIRNR029928"/>
    </source>
</evidence>
<comment type="function">
    <text evidence="10">Required for transformation and DNA binding.</text>
</comment>
<dbReference type="AlphaFoldDB" id="A0A556PTJ2"/>
<evidence type="ECO:0000256" key="6">
    <source>
        <dbReference type="ARBA" id="ARBA00022989"/>
    </source>
</evidence>
<evidence type="ECO:0000256" key="7">
    <source>
        <dbReference type="ARBA" id="ARBA00023136"/>
    </source>
</evidence>
<dbReference type="InterPro" id="IPR045584">
    <property type="entry name" value="Pilin-like"/>
</dbReference>
<proteinExistence type="inferred from homology"/>
<evidence type="ECO:0000256" key="5">
    <source>
        <dbReference type="ARBA" id="ARBA00022692"/>
    </source>
</evidence>
<keyword evidence="8 10" id="KW-0178">Competence</keyword>
<dbReference type="GO" id="GO:0005886">
    <property type="term" value="C:plasma membrane"/>
    <property type="evidence" value="ECO:0007669"/>
    <property type="project" value="UniProtKB-SubCell"/>
</dbReference>
<comment type="caution">
    <text evidence="12">The sequence shown here is derived from an EMBL/GenBank/DDBJ whole genome shotgun (WGS) entry which is preliminary data.</text>
</comment>
<keyword evidence="6 10" id="KW-1133">Transmembrane helix</keyword>
<dbReference type="PIRSF" id="PIRSF029928">
    <property type="entry name" value="Late_competence_ComGC"/>
    <property type="match status" value="1"/>
</dbReference>
<name>A0A556PTJ2_9BACI</name>
<keyword evidence="7 10" id="KW-0472">Membrane</keyword>
<organism evidence="12 13">
    <name type="scientific">Allobacillus salarius</name>
    <dbReference type="NCBI Taxonomy" id="1955272"/>
    <lineage>
        <taxon>Bacteria</taxon>
        <taxon>Bacillati</taxon>
        <taxon>Bacillota</taxon>
        <taxon>Bacilli</taxon>
        <taxon>Bacillales</taxon>
        <taxon>Bacillaceae</taxon>
        <taxon>Allobacillus</taxon>
    </lineage>
</organism>
<evidence type="ECO:0000313" key="12">
    <source>
        <dbReference type="EMBL" id="TSJ67688.1"/>
    </source>
</evidence>
<dbReference type="Gene3D" id="3.30.700.10">
    <property type="entry name" value="Glycoprotein, Type 4 Pilin"/>
    <property type="match status" value="1"/>
</dbReference>
<dbReference type="NCBIfam" id="TIGR02532">
    <property type="entry name" value="IV_pilin_GFxxxE"/>
    <property type="match status" value="1"/>
</dbReference>